<dbReference type="Proteomes" id="UP000034491">
    <property type="component" value="Unassembled WGS sequence"/>
</dbReference>
<accession>A0A0M2R6X6</accession>
<dbReference type="InterPro" id="IPR025924">
    <property type="entry name" value="YHYH_dom"/>
</dbReference>
<dbReference type="EMBL" id="LANI01000027">
    <property type="protein sequence ID" value="KKJ75755.1"/>
    <property type="molecule type" value="Genomic_DNA"/>
</dbReference>
<feature type="domain" description="YHYH" evidence="2">
    <location>
        <begin position="55"/>
        <end position="247"/>
    </location>
</feature>
<keyword evidence="4" id="KW-1185">Reference proteome</keyword>
<protein>
    <recommendedName>
        <fullName evidence="2">YHYH domain-containing protein</fullName>
    </recommendedName>
</protein>
<dbReference type="PATRIC" id="fig|1549748.8.peg.2115"/>
<sequence>MGLRTQSAWAVHNQVDINIRGKYRYISANGIPDHRTGNFPNRRNPNTIQSQNHLFRVPMHPKEASHITDVGFNSFGVAINGIPFDPAANEFWQRDRHSGWQYEAMSGKIDLGLDKNNAHVQPNGAYHYHGLPTGLIRNWSDNQHSSVIGYAADGFPIYVLYGYKDPTQTQSPIMPLASSYKLKTGTRNGGPGGRHDGSFIQDYEYRRGFGDLDECNGRFCVTPEYPEGTYAYFLTSEYPFIPRKFRGIPDKSFQKRRGSGPRNHHQKNHSRPKPGERPPRP</sequence>
<dbReference type="STRING" id="1549748.WH95_16740"/>
<proteinExistence type="predicted"/>
<evidence type="ECO:0000313" key="4">
    <source>
        <dbReference type="Proteomes" id="UP000034491"/>
    </source>
</evidence>
<evidence type="ECO:0000313" key="3">
    <source>
        <dbReference type="EMBL" id="KKJ75755.1"/>
    </source>
</evidence>
<evidence type="ECO:0000256" key="1">
    <source>
        <dbReference type="SAM" id="MobiDB-lite"/>
    </source>
</evidence>
<evidence type="ECO:0000259" key="2">
    <source>
        <dbReference type="Pfam" id="PF14240"/>
    </source>
</evidence>
<feature type="region of interest" description="Disordered" evidence="1">
    <location>
        <begin position="249"/>
        <end position="281"/>
    </location>
</feature>
<name>A0A0M2R6X6_9PROT</name>
<comment type="caution">
    <text evidence="3">The sequence shown here is derived from an EMBL/GenBank/DDBJ whole genome shotgun (WGS) entry which is preliminary data.</text>
</comment>
<organism evidence="3 4">
    <name type="scientific">Kiloniella litopenaei</name>
    <dbReference type="NCBI Taxonomy" id="1549748"/>
    <lineage>
        <taxon>Bacteria</taxon>
        <taxon>Pseudomonadati</taxon>
        <taxon>Pseudomonadota</taxon>
        <taxon>Alphaproteobacteria</taxon>
        <taxon>Rhodospirillales</taxon>
        <taxon>Kiloniellaceae</taxon>
        <taxon>Kiloniella</taxon>
    </lineage>
</organism>
<feature type="compositionally biased region" description="Basic residues" evidence="1">
    <location>
        <begin position="254"/>
        <end position="272"/>
    </location>
</feature>
<dbReference type="Pfam" id="PF14240">
    <property type="entry name" value="YHYH"/>
    <property type="match status" value="1"/>
</dbReference>
<reference evidence="3 4" key="1">
    <citation type="submission" date="2015-03" db="EMBL/GenBank/DDBJ databases">
        <title>Genome sequence of Kiloniella sp. P1-1, isolated from the gut microflora of Pacific white shrimp, Penaeus vannamei.</title>
        <authorList>
            <person name="Shao Z."/>
            <person name="Wang L."/>
            <person name="Li X."/>
        </authorList>
    </citation>
    <scope>NUCLEOTIDE SEQUENCE [LARGE SCALE GENOMIC DNA]</scope>
    <source>
        <strain evidence="3 4">P1-1</strain>
    </source>
</reference>
<gene>
    <name evidence="3" type="ORF">WH95_16740</name>
</gene>
<dbReference type="AlphaFoldDB" id="A0A0M2R6X6"/>